<name>Q1N121_9GAMM</name>
<accession>Q1N121</accession>
<dbReference type="Proteomes" id="UP000004263">
    <property type="component" value="Unassembled WGS sequence"/>
</dbReference>
<reference evidence="2 3" key="1">
    <citation type="submission" date="2006-03" db="EMBL/GenBank/DDBJ databases">
        <authorList>
            <person name="Pinhassi J."/>
            <person name="Pedros-Alio C."/>
            <person name="Ferriera S."/>
            <person name="Johnson J."/>
            <person name="Kravitz S."/>
            <person name="Halpern A."/>
            <person name="Remington K."/>
            <person name="Beeson K."/>
            <person name="Tran B."/>
            <person name="Rogers Y.-H."/>
            <person name="Friedman R."/>
            <person name="Venter J.C."/>
        </authorList>
    </citation>
    <scope>NUCLEOTIDE SEQUENCE [LARGE SCALE GENOMIC DNA]</scope>
    <source>
        <strain evidence="2 3">RED65</strain>
    </source>
</reference>
<protein>
    <submittedName>
        <fullName evidence="2">Uncharacterized protein</fullName>
    </submittedName>
</protein>
<comment type="caution">
    <text evidence="2">The sequence shown here is derived from an EMBL/GenBank/DDBJ whole genome shotgun (WGS) entry which is preliminary data.</text>
</comment>
<dbReference type="HOGENOM" id="CLU_929590_0_0_6"/>
<organism evidence="2 3">
    <name type="scientific">Bermanella marisrubri</name>
    <dbReference type="NCBI Taxonomy" id="207949"/>
    <lineage>
        <taxon>Bacteria</taxon>
        <taxon>Pseudomonadati</taxon>
        <taxon>Pseudomonadota</taxon>
        <taxon>Gammaproteobacteria</taxon>
        <taxon>Oceanospirillales</taxon>
        <taxon>Oceanospirillaceae</taxon>
        <taxon>Bermanella</taxon>
    </lineage>
</organism>
<dbReference type="RefSeq" id="WP_007017926.1">
    <property type="nucleotide sequence ID" value="NZ_CH724115.1"/>
</dbReference>
<dbReference type="STRING" id="207949.RED65_13867"/>
<feature type="coiled-coil region" evidence="1">
    <location>
        <begin position="75"/>
        <end position="105"/>
    </location>
</feature>
<dbReference type="EMBL" id="AAQH01000012">
    <property type="protein sequence ID" value="EAT11853.1"/>
    <property type="molecule type" value="Genomic_DNA"/>
</dbReference>
<keyword evidence="3" id="KW-1185">Reference proteome</keyword>
<gene>
    <name evidence="2" type="ORF">RED65_13867</name>
</gene>
<keyword evidence="1" id="KW-0175">Coiled coil</keyword>
<evidence type="ECO:0000313" key="2">
    <source>
        <dbReference type="EMBL" id="EAT11853.1"/>
    </source>
</evidence>
<evidence type="ECO:0000256" key="1">
    <source>
        <dbReference type="SAM" id="Coils"/>
    </source>
</evidence>
<sequence>MNTDLSTIVKQPMNSVNQQAESLAQLHHNQQLRLKALDLIKALYELVRVIQQHRAATNAALAGNPFFESKTSPLSREINARMKELERQQDNLEELAREEQWQEIKMAWRTVHQQWHQDEVIENFELHSHLVKLVLLYIADLGESAETLIETHFQYQALGHYVFHDLPWFIELLGQIRALGTSTAVTGQLNKDIEMRLQFLLNQMLKQQVTVKQQAQRLSKEALDITSSLIDALLCEPKLERLTQLLNNDLLSGGDIVTTADEFYTLATAIIDAHYKVMNEGLRLLRLSMDKRIQAWVKR</sequence>
<dbReference type="AlphaFoldDB" id="Q1N121"/>
<proteinExistence type="predicted"/>
<evidence type="ECO:0000313" key="3">
    <source>
        <dbReference type="Proteomes" id="UP000004263"/>
    </source>
</evidence>